<evidence type="ECO:0000313" key="2">
    <source>
        <dbReference type="EMBL" id="CAB4254078.1"/>
    </source>
</evidence>
<organism evidence="2 3">
    <name type="scientific">Maudiozyma barnettii</name>
    <dbReference type="NCBI Taxonomy" id="61262"/>
    <lineage>
        <taxon>Eukaryota</taxon>
        <taxon>Fungi</taxon>
        <taxon>Dikarya</taxon>
        <taxon>Ascomycota</taxon>
        <taxon>Saccharomycotina</taxon>
        <taxon>Saccharomycetes</taxon>
        <taxon>Saccharomycetales</taxon>
        <taxon>Saccharomycetaceae</taxon>
        <taxon>Maudiozyma</taxon>
    </lineage>
</organism>
<feature type="compositionally biased region" description="Polar residues" evidence="1">
    <location>
        <begin position="486"/>
        <end position="530"/>
    </location>
</feature>
<dbReference type="GeneID" id="64857059"/>
<feature type="compositionally biased region" description="Low complexity" evidence="1">
    <location>
        <begin position="12"/>
        <end position="28"/>
    </location>
</feature>
<protein>
    <submittedName>
        <fullName evidence="2">Uncharacterized protein</fullName>
    </submittedName>
</protein>
<dbReference type="AlphaFoldDB" id="A0A8H2ZGV2"/>
<accession>A0A8H2ZGV2</accession>
<feature type="compositionally biased region" description="Low complexity" evidence="1">
    <location>
        <begin position="62"/>
        <end position="72"/>
    </location>
</feature>
<dbReference type="OrthoDB" id="4070760at2759"/>
<keyword evidence="3" id="KW-1185">Reference proteome</keyword>
<dbReference type="RefSeq" id="XP_041405922.1">
    <property type="nucleotide sequence ID" value="XM_041549988.1"/>
</dbReference>
<feature type="compositionally biased region" description="Polar residues" evidence="1">
    <location>
        <begin position="726"/>
        <end position="738"/>
    </location>
</feature>
<name>A0A8H2ZGV2_9SACH</name>
<feature type="region of interest" description="Disordered" evidence="1">
    <location>
        <begin position="717"/>
        <end position="738"/>
    </location>
</feature>
<gene>
    <name evidence="2" type="ORF">KABA2_03S12034</name>
</gene>
<evidence type="ECO:0000313" key="3">
    <source>
        <dbReference type="Proteomes" id="UP000644660"/>
    </source>
</evidence>
<sequence>MNAHMNIDSKSENNNNTNNNKKSSNNMNEPRIPVVVNTDSILDDIKEESNIKEEEEVENSDIDNNNSLINVSIKEEDYSNDEEDDNKTVERSTMMVLSSVSSETSSDHSVIIHHHSHNQNGTDNNNNNDNNNDEDISAIKDTKDGEVSIPLSTSSIAVDKFVSNEELVLLPPLPNEIDLQLETQNLTGSLTNSSNNENNDYITATNNNMTTTMVTDSFTRGSLLDPSSLTSNSTPDNELKSMMLLPQDTDMSNNTNNTGNHIENVSELRVTHAMMNISQGSPLMLTPLSEDGKISPSEFNNGLNSSFDLSKAFEMPSSSTPTADTENNISIVSTIPEHRRLDSNSSATISHKSSSILTKRLSNKSVTPIENKDPIRILRNEEKIYQMSNINQQENNKNKCQQQHELSVDLSTEVHIPYVSDALSSDEPDLTPLTTHSIIPPKNKIYNLNNDTNLDLMDISSQTTSNKKLPFLRRASSTLLRKASMKSLSRQDSNLVSTPRSSGTTPILASPSQFGSDVVRTRSNSVLQETTSRRKPAMKRNVSFGSRMKRSFSRIVSNGMSNNVENTNTPTSSDSEKYSILHSVTNDIITPTKPDRQFPLYTTLTSQQQQSSSNIQSPLDIIRRTHSFTPTSSSMSVTQPRGSLSSIPGISTPLGLNGNSATKQKQHQGTSKYIEINMTLLKDTKFVPPTNITDQIVNDAKTLDRILQQSKLSLLPSSYGSNSSSTTPQNLTHSLASSNSTKQDIKLEKLSIKKYVYLLTSLKDEEIQQYDAIIKNLEGHGWYSKQEIDNMVRKKDLLNKLWKDRISFYQNQL</sequence>
<feature type="region of interest" description="Disordered" evidence="1">
    <location>
        <begin position="115"/>
        <end position="137"/>
    </location>
</feature>
<dbReference type="EMBL" id="CAEFZW010000003">
    <property type="protein sequence ID" value="CAB4254078.1"/>
    <property type="molecule type" value="Genomic_DNA"/>
</dbReference>
<dbReference type="Proteomes" id="UP000644660">
    <property type="component" value="Unassembled WGS sequence"/>
</dbReference>
<feature type="region of interest" description="Disordered" evidence="1">
    <location>
        <begin position="484"/>
        <end position="537"/>
    </location>
</feature>
<reference evidence="2 3" key="1">
    <citation type="submission" date="2020-05" db="EMBL/GenBank/DDBJ databases">
        <authorList>
            <person name="Casaregola S."/>
            <person name="Devillers H."/>
            <person name="Grondin C."/>
        </authorList>
    </citation>
    <scope>NUCLEOTIDE SEQUENCE [LARGE SCALE GENOMIC DNA]</scope>
    <source>
        <strain evidence="2 3">CLIB 1767</strain>
    </source>
</reference>
<comment type="caution">
    <text evidence="2">The sequence shown here is derived from an EMBL/GenBank/DDBJ whole genome shotgun (WGS) entry which is preliminary data.</text>
</comment>
<feature type="region of interest" description="Disordered" evidence="1">
    <location>
        <begin position="1"/>
        <end position="31"/>
    </location>
</feature>
<feature type="region of interest" description="Disordered" evidence="1">
    <location>
        <begin position="48"/>
        <end position="88"/>
    </location>
</feature>
<evidence type="ECO:0000256" key="1">
    <source>
        <dbReference type="SAM" id="MobiDB-lite"/>
    </source>
</evidence>
<proteinExistence type="predicted"/>